<organism evidence="1 2">
    <name type="scientific">Mesotoga infera</name>
    <dbReference type="NCBI Taxonomy" id="1236046"/>
    <lineage>
        <taxon>Bacteria</taxon>
        <taxon>Thermotogati</taxon>
        <taxon>Thermotogota</taxon>
        <taxon>Thermotogae</taxon>
        <taxon>Kosmotogales</taxon>
        <taxon>Kosmotogaceae</taxon>
        <taxon>Mesotoga</taxon>
    </lineage>
</organism>
<gene>
    <name evidence="1" type="ORF">DIT26_00110</name>
</gene>
<name>A0A3D3TK44_9BACT</name>
<proteinExistence type="predicted"/>
<protein>
    <submittedName>
        <fullName evidence="1">Uncharacterized protein</fullName>
    </submittedName>
</protein>
<dbReference type="EMBL" id="DQBS01000002">
    <property type="protein sequence ID" value="HCO68987.1"/>
    <property type="molecule type" value="Genomic_DNA"/>
</dbReference>
<dbReference type="Proteomes" id="UP000264215">
    <property type="component" value="Unassembled WGS sequence"/>
</dbReference>
<comment type="caution">
    <text evidence="1">The sequence shown here is derived from an EMBL/GenBank/DDBJ whole genome shotgun (WGS) entry which is preliminary data.</text>
</comment>
<evidence type="ECO:0000313" key="1">
    <source>
        <dbReference type="EMBL" id="HCO68987.1"/>
    </source>
</evidence>
<evidence type="ECO:0000313" key="2">
    <source>
        <dbReference type="Proteomes" id="UP000264215"/>
    </source>
</evidence>
<reference evidence="1 2" key="1">
    <citation type="journal article" date="2018" name="Nat. Biotechnol.">
        <title>A standardized bacterial taxonomy based on genome phylogeny substantially revises the tree of life.</title>
        <authorList>
            <person name="Parks D.H."/>
            <person name="Chuvochina M."/>
            <person name="Waite D.W."/>
            <person name="Rinke C."/>
            <person name="Skarshewski A."/>
            <person name="Chaumeil P.A."/>
            <person name="Hugenholtz P."/>
        </authorList>
    </citation>
    <scope>NUCLEOTIDE SEQUENCE [LARGE SCALE GENOMIC DNA]</scope>
    <source>
        <strain evidence="1">UBA9905</strain>
    </source>
</reference>
<sequence length="72" mass="8028">TKSKFFFLDGQPRTVPHSLATCNMALGTVLPSVQRRLASAKRLLSENGEPLNGEPVPVALNLFQHLEFSRFF</sequence>
<accession>A0A3D3TK44</accession>
<feature type="non-terminal residue" evidence="1">
    <location>
        <position position="1"/>
    </location>
</feature>
<dbReference type="AlphaFoldDB" id="A0A3D3TK44"/>